<evidence type="ECO:0000313" key="5">
    <source>
        <dbReference type="Proteomes" id="UP001432099"/>
    </source>
</evidence>
<keyword evidence="1" id="KW-0406">Ion transport</keyword>
<keyword evidence="1" id="KW-0633">Potassium transport</keyword>
<dbReference type="PROSITE" id="PS51201">
    <property type="entry name" value="RCK_N"/>
    <property type="match status" value="1"/>
</dbReference>
<dbReference type="Pfam" id="PF02254">
    <property type="entry name" value="TrkA_N"/>
    <property type="match status" value="1"/>
</dbReference>
<accession>A0ABN6Z8Z0</accession>
<dbReference type="InterPro" id="IPR050721">
    <property type="entry name" value="Trk_Ktr_HKT_K-transport"/>
</dbReference>
<dbReference type="SUPFAM" id="SSF51735">
    <property type="entry name" value="NAD(P)-binding Rossmann-fold domains"/>
    <property type="match status" value="1"/>
</dbReference>
<dbReference type="InterPro" id="IPR006036">
    <property type="entry name" value="K_uptake_TrkA"/>
</dbReference>
<keyword evidence="5" id="KW-1185">Reference proteome</keyword>
<reference evidence="4" key="1">
    <citation type="journal article" date="2024" name="Int. J. Syst. Evol. Microbiol.">
        <title>Turicibacter faecis sp. nov., isolated from faeces of heart failure mouse model.</title>
        <authorList>
            <person name="Imamura Y."/>
            <person name="Motooka D."/>
            <person name="Nakajima Y."/>
            <person name="Ito S."/>
            <person name="Kitakaze M."/>
            <person name="Iida T."/>
            <person name="Nakamura S."/>
        </authorList>
    </citation>
    <scope>NUCLEOTIDE SEQUENCE</scope>
    <source>
        <strain evidence="4">TC023</strain>
    </source>
</reference>
<dbReference type="PANTHER" id="PTHR43833:SF8">
    <property type="entry name" value="TRK SYSTEM POTASSIUM UPTAKE PROTEIN TRKA"/>
    <property type="match status" value="1"/>
</dbReference>
<dbReference type="PRINTS" id="PR00335">
    <property type="entry name" value="KUPTAKETRKA"/>
</dbReference>
<keyword evidence="2" id="KW-0630">Potassium</keyword>
<evidence type="ECO:0000313" key="4">
    <source>
        <dbReference type="EMBL" id="BEH90275.1"/>
    </source>
</evidence>
<protein>
    <submittedName>
        <fullName evidence="4">Potassium transporter TrkA</fullName>
    </submittedName>
</protein>
<evidence type="ECO:0000256" key="1">
    <source>
        <dbReference type="ARBA" id="ARBA00022538"/>
    </source>
</evidence>
<dbReference type="RefSeq" id="WP_338617804.1">
    <property type="nucleotide sequence ID" value="NZ_AP028127.1"/>
</dbReference>
<evidence type="ECO:0000259" key="3">
    <source>
        <dbReference type="PROSITE" id="PS51201"/>
    </source>
</evidence>
<name>A0ABN6Z8Z0_9FIRM</name>
<sequence>MRLKKKNYIVIVGCSQFGATIASTFSQQGCDVVVIDQNDMAFRKLEYGFSGYKVIKDGTDVEVLIQAGIEQASLVVAATDDDNANLMISQMAKEIFNVEEVVSRLYDVDKQILYRDLNIKMIRPTRLTMDEFDKLVMKREGGKF</sequence>
<proteinExistence type="predicted"/>
<dbReference type="InterPro" id="IPR003148">
    <property type="entry name" value="RCK_N"/>
</dbReference>
<dbReference type="EMBL" id="AP028127">
    <property type="protein sequence ID" value="BEH90275.1"/>
    <property type="molecule type" value="Genomic_DNA"/>
</dbReference>
<evidence type="ECO:0000256" key="2">
    <source>
        <dbReference type="ARBA" id="ARBA00022958"/>
    </source>
</evidence>
<dbReference type="Proteomes" id="UP001432099">
    <property type="component" value="Chromosome"/>
</dbReference>
<dbReference type="Gene3D" id="3.40.50.720">
    <property type="entry name" value="NAD(P)-binding Rossmann-like Domain"/>
    <property type="match status" value="1"/>
</dbReference>
<dbReference type="InterPro" id="IPR036291">
    <property type="entry name" value="NAD(P)-bd_dom_sf"/>
</dbReference>
<dbReference type="PANTHER" id="PTHR43833">
    <property type="entry name" value="POTASSIUM CHANNEL PROTEIN 2-RELATED-RELATED"/>
    <property type="match status" value="1"/>
</dbReference>
<keyword evidence="1" id="KW-0813">Transport</keyword>
<organism evidence="4 5">
    <name type="scientific">Turicibacter faecis</name>
    <dbReference type="NCBI Taxonomy" id="2963365"/>
    <lineage>
        <taxon>Bacteria</taxon>
        <taxon>Bacillati</taxon>
        <taxon>Bacillota</taxon>
        <taxon>Erysipelotrichia</taxon>
        <taxon>Erysipelotrichales</taxon>
        <taxon>Turicibacteraceae</taxon>
        <taxon>Turicibacter</taxon>
    </lineage>
</organism>
<feature type="domain" description="RCK N-terminal" evidence="3">
    <location>
        <begin position="6"/>
        <end position="122"/>
    </location>
</feature>
<gene>
    <name evidence="4" type="ORF">T23_03770</name>
</gene>